<proteinExistence type="predicted"/>
<dbReference type="Gene3D" id="1.10.287.210">
    <property type="match status" value="1"/>
</dbReference>
<evidence type="ECO:0000313" key="2">
    <source>
        <dbReference type="Proteomes" id="UP000796761"/>
    </source>
</evidence>
<keyword evidence="2" id="KW-1185">Reference proteome</keyword>
<dbReference type="EMBL" id="SWJQ01009324">
    <property type="protein sequence ID" value="TRZ04871.1"/>
    <property type="molecule type" value="Genomic_DNA"/>
</dbReference>
<name>A0A8K1D5B9_9PASS</name>
<gene>
    <name evidence="1" type="ORF">HGM15179_022236</name>
</gene>
<sequence>MDWFDKNSSMHAPVKKEDLADPDPDCESEIIHWSKAKATAITVFLPWVSVAKSMGELGQLECWVAKQANLTSNALSDLLRDEDITRQATIQNWAAIDYLLLLHHHTCEEFEGLCCFNLSSRAEDVRQSIKKI</sequence>
<accession>A0A8K1D5B9</accession>
<evidence type="ECO:0000313" key="1">
    <source>
        <dbReference type="EMBL" id="TRZ04871.1"/>
    </source>
</evidence>
<dbReference type="SUPFAM" id="SSF58069">
    <property type="entry name" value="Virus ectodomain"/>
    <property type="match status" value="1"/>
</dbReference>
<protein>
    <submittedName>
        <fullName evidence="1">Uncharacterized protein</fullName>
    </submittedName>
</protein>
<dbReference type="Proteomes" id="UP000796761">
    <property type="component" value="Unassembled WGS sequence"/>
</dbReference>
<organism evidence="1 2">
    <name type="scientific">Zosterops borbonicus</name>
    <dbReference type="NCBI Taxonomy" id="364589"/>
    <lineage>
        <taxon>Eukaryota</taxon>
        <taxon>Metazoa</taxon>
        <taxon>Chordata</taxon>
        <taxon>Craniata</taxon>
        <taxon>Vertebrata</taxon>
        <taxon>Euteleostomi</taxon>
        <taxon>Archelosauria</taxon>
        <taxon>Archosauria</taxon>
        <taxon>Dinosauria</taxon>
        <taxon>Saurischia</taxon>
        <taxon>Theropoda</taxon>
        <taxon>Coelurosauria</taxon>
        <taxon>Aves</taxon>
        <taxon>Neognathae</taxon>
        <taxon>Neoaves</taxon>
        <taxon>Telluraves</taxon>
        <taxon>Australaves</taxon>
        <taxon>Passeriformes</taxon>
        <taxon>Sylvioidea</taxon>
        <taxon>Zosteropidae</taxon>
        <taxon>Zosterops</taxon>
    </lineage>
</organism>
<dbReference type="OrthoDB" id="9838443at2759"/>
<reference evidence="1" key="1">
    <citation type="submission" date="2019-04" db="EMBL/GenBank/DDBJ databases">
        <title>Genome assembly of Zosterops borbonicus 15179.</title>
        <authorList>
            <person name="Leroy T."/>
            <person name="Anselmetti Y."/>
            <person name="Tilak M.-K."/>
            <person name="Nabholz B."/>
        </authorList>
    </citation>
    <scope>NUCLEOTIDE SEQUENCE</scope>
    <source>
        <strain evidence="1">HGM_15179</strain>
        <tissue evidence="1">Muscle</tissue>
    </source>
</reference>
<comment type="caution">
    <text evidence="1">The sequence shown here is derived from an EMBL/GenBank/DDBJ whole genome shotgun (WGS) entry which is preliminary data.</text>
</comment>
<dbReference type="AlphaFoldDB" id="A0A8K1D5B9"/>